<feature type="transmembrane region" description="Helical" evidence="1">
    <location>
        <begin position="43"/>
        <end position="63"/>
    </location>
</feature>
<comment type="caution">
    <text evidence="2">The sequence shown here is derived from an EMBL/GenBank/DDBJ whole genome shotgun (WGS) entry which is preliminary data.</text>
</comment>
<accession>A0A124G078</accession>
<protein>
    <submittedName>
        <fullName evidence="2">Uncharacterized protein</fullName>
    </submittedName>
</protein>
<dbReference type="EMBL" id="LGGX01000014">
    <property type="protein sequence ID" value="KUK86647.1"/>
    <property type="molecule type" value="Genomic_DNA"/>
</dbReference>
<keyword evidence="1" id="KW-0812">Transmembrane</keyword>
<feature type="transmembrane region" description="Helical" evidence="1">
    <location>
        <begin position="225"/>
        <end position="247"/>
    </location>
</feature>
<feature type="transmembrane region" description="Helical" evidence="1">
    <location>
        <begin position="117"/>
        <end position="140"/>
    </location>
</feature>
<dbReference type="AlphaFoldDB" id="A0A124G078"/>
<keyword evidence="1" id="KW-1133">Transmembrane helix</keyword>
<keyword evidence="1" id="KW-0472">Membrane</keyword>
<proteinExistence type="predicted"/>
<gene>
    <name evidence="2" type="ORF">XE03_1346</name>
</gene>
<evidence type="ECO:0000256" key="1">
    <source>
        <dbReference type="SAM" id="Phobius"/>
    </source>
</evidence>
<name>A0A124G078_UNCT6</name>
<feature type="transmembrane region" description="Helical" evidence="1">
    <location>
        <begin position="268"/>
        <end position="292"/>
    </location>
</feature>
<feature type="transmembrane region" description="Helical" evidence="1">
    <location>
        <begin position="193"/>
        <end position="219"/>
    </location>
</feature>
<organism evidence="2 3">
    <name type="scientific">candidate division TA06 bacterium 34_109</name>
    <dbReference type="NCBI Taxonomy" id="1635277"/>
    <lineage>
        <taxon>Bacteria</taxon>
        <taxon>Bacteria division TA06</taxon>
    </lineage>
</organism>
<reference evidence="3" key="1">
    <citation type="journal article" date="2015" name="MBio">
        <title>Genome-Resolved Metagenomic Analysis Reveals Roles for Candidate Phyla and Other Microbial Community Members in Biogeochemical Transformations in Oil Reservoirs.</title>
        <authorList>
            <person name="Hu P."/>
            <person name="Tom L."/>
            <person name="Singh A."/>
            <person name="Thomas B.C."/>
            <person name="Baker B.J."/>
            <person name="Piceno Y.M."/>
            <person name="Andersen G.L."/>
            <person name="Banfield J.F."/>
        </authorList>
    </citation>
    <scope>NUCLEOTIDE SEQUENCE [LARGE SCALE GENOMIC DNA]</scope>
</reference>
<dbReference type="Proteomes" id="UP000053467">
    <property type="component" value="Unassembled WGS sequence"/>
</dbReference>
<sequence length="305" mass="35886">MNRKEKILNFIIIVIVVFVVCLIFYKLLGYIKQVNFKSIRFNIYLILSFMMIPFWYFFMCLAFKRIVLSLGNDVDLYTLMRIIGISMFGKYIPGKLWFTVGRIALLERVGVPKKKSFTAVVLETYLLLLSGAFFFLINIFKFENNVLYSIILIVVVLFLLFLSLPKIFKNIINIFLKIFKKEKIDFNIKFKEYIFIVSLYFLVWIFSGLEFYLLIYSFTLKTYDFVGILSIYPASWVVGFLSFLMPAGIGVREGMIFVLLKRYTGNEIAAVGSLLSRIQVTLGELFYLFFFIGDKKIWRKNEKRD</sequence>
<evidence type="ECO:0000313" key="3">
    <source>
        <dbReference type="Proteomes" id="UP000053467"/>
    </source>
</evidence>
<feature type="transmembrane region" description="Helical" evidence="1">
    <location>
        <begin position="146"/>
        <end position="172"/>
    </location>
</feature>
<feature type="transmembrane region" description="Helical" evidence="1">
    <location>
        <begin position="7"/>
        <end position="31"/>
    </location>
</feature>
<evidence type="ECO:0000313" key="2">
    <source>
        <dbReference type="EMBL" id="KUK86647.1"/>
    </source>
</evidence>